<keyword evidence="1" id="KW-0472">Membrane</keyword>
<sequence>MPRTRHVLLGIVIGLVAAGLGATDTHEPVLLGGLFVTAVAAGTLIAANPTPVLYDRGSGVTAAFTGVSTLGAFAIAFGVGDGFAYAPALLGLALAWFGFAAGVAHASE</sequence>
<comment type="caution">
    <text evidence="2">The sequence shown here is derived from an EMBL/GenBank/DDBJ whole genome shotgun (WGS) entry which is preliminary data.</text>
</comment>
<name>A0AAV3SBF1_9EURY</name>
<proteinExistence type="predicted"/>
<accession>A0AAV3SBF1</accession>
<dbReference type="Proteomes" id="UP001500837">
    <property type="component" value="Unassembled WGS sequence"/>
</dbReference>
<feature type="transmembrane region" description="Helical" evidence="1">
    <location>
        <begin position="29"/>
        <end position="47"/>
    </location>
</feature>
<organism evidence="2 3">
    <name type="scientific">Halarchaeum salinum</name>
    <dbReference type="NCBI Taxonomy" id="489912"/>
    <lineage>
        <taxon>Archaea</taxon>
        <taxon>Methanobacteriati</taxon>
        <taxon>Methanobacteriota</taxon>
        <taxon>Stenosarchaea group</taxon>
        <taxon>Halobacteria</taxon>
        <taxon>Halobacteriales</taxon>
        <taxon>Halobacteriaceae</taxon>
    </lineage>
</organism>
<keyword evidence="1" id="KW-0812">Transmembrane</keyword>
<keyword evidence="3" id="KW-1185">Reference proteome</keyword>
<evidence type="ECO:0000313" key="3">
    <source>
        <dbReference type="Proteomes" id="UP001500837"/>
    </source>
</evidence>
<feature type="transmembrane region" description="Helical" evidence="1">
    <location>
        <begin position="59"/>
        <end position="79"/>
    </location>
</feature>
<dbReference type="RefSeq" id="WP_211312797.1">
    <property type="nucleotide sequence ID" value="NZ_BAAABL010000087.1"/>
</dbReference>
<feature type="transmembrane region" description="Helical" evidence="1">
    <location>
        <begin position="7"/>
        <end position="23"/>
    </location>
</feature>
<gene>
    <name evidence="2" type="ORF">GCM10009066_27090</name>
</gene>
<feature type="transmembrane region" description="Helical" evidence="1">
    <location>
        <begin position="85"/>
        <end position="106"/>
    </location>
</feature>
<keyword evidence="1" id="KW-1133">Transmembrane helix</keyword>
<dbReference type="AlphaFoldDB" id="A0AAV3SBF1"/>
<dbReference type="EMBL" id="BAAABL010000087">
    <property type="protein sequence ID" value="GAA0312430.1"/>
    <property type="molecule type" value="Genomic_DNA"/>
</dbReference>
<protein>
    <submittedName>
        <fullName evidence="2">Uncharacterized protein</fullName>
    </submittedName>
</protein>
<evidence type="ECO:0000256" key="1">
    <source>
        <dbReference type="SAM" id="Phobius"/>
    </source>
</evidence>
<reference evidence="2 3" key="1">
    <citation type="journal article" date="2019" name="Int. J. Syst. Evol. Microbiol.">
        <title>The Global Catalogue of Microorganisms (GCM) 10K type strain sequencing project: providing services to taxonomists for standard genome sequencing and annotation.</title>
        <authorList>
            <consortium name="The Broad Institute Genomics Platform"/>
            <consortium name="The Broad Institute Genome Sequencing Center for Infectious Disease"/>
            <person name="Wu L."/>
            <person name="Ma J."/>
        </authorList>
    </citation>
    <scope>NUCLEOTIDE SEQUENCE [LARGE SCALE GENOMIC DNA]</scope>
    <source>
        <strain evidence="2 3">JCM 16330</strain>
    </source>
</reference>
<evidence type="ECO:0000313" key="2">
    <source>
        <dbReference type="EMBL" id="GAA0312430.1"/>
    </source>
</evidence>